<feature type="transmembrane region" description="Helical" evidence="1">
    <location>
        <begin position="12"/>
        <end position="38"/>
    </location>
</feature>
<sequence>MKTEDILSLFKWLARIMYVGAIIGVLVQAGIFVTNFYLPDTPSPHNKINIPLYDLRIDHPELYFQLLCLTILLAIVKFLLWKNMADILGKISLSTPFTKPIASKLVNVGHVLVTISFLNFTSEYVLQQIAGIEGMAPLLASSFFKFDSDASYLLYAGVVYVMSQLFKRGVELQQENELTI</sequence>
<evidence type="ECO:0000256" key="1">
    <source>
        <dbReference type="SAM" id="Phobius"/>
    </source>
</evidence>
<dbReference type="Pfam" id="PF11188">
    <property type="entry name" value="DUF2975"/>
    <property type="match status" value="1"/>
</dbReference>
<reference evidence="2 3" key="1">
    <citation type="submission" date="2020-08" db="EMBL/GenBank/DDBJ databases">
        <title>Genomic Encyclopedia of Type Strains, Phase IV (KMG-IV): sequencing the most valuable type-strain genomes for metagenomic binning, comparative biology and taxonomic classification.</title>
        <authorList>
            <person name="Goeker M."/>
        </authorList>
    </citation>
    <scope>NUCLEOTIDE SEQUENCE [LARGE SCALE GENOMIC DNA]</scope>
    <source>
        <strain evidence="2 3">DSM 105074</strain>
    </source>
</reference>
<keyword evidence="1" id="KW-0812">Transmembrane</keyword>
<proteinExistence type="predicted"/>
<evidence type="ECO:0000313" key="2">
    <source>
        <dbReference type="EMBL" id="MBB5282286.1"/>
    </source>
</evidence>
<dbReference type="Proteomes" id="UP000557307">
    <property type="component" value="Unassembled WGS sequence"/>
</dbReference>
<evidence type="ECO:0000313" key="3">
    <source>
        <dbReference type="Proteomes" id="UP000557307"/>
    </source>
</evidence>
<name>A0A840TDU5_9BACT</name>
<dbReference type="InterPro" id="IPR021354">
    <property type="entry name" value="DUF2975"/>
</dbReference>
<dbReference type="AlphaFoldDB" id="A0A840TDU5"/>
<dbReference type="EMBL" id="JACHGF010000001">
    <property type="protein sequence ID" value="MBB5282286.1"/>
    <property type="molecule type" value="Genomic_DNA"/>
</dbReference>
<organism evidence="2 3">
    <name type="scientific">Rhabdobacter roseus</name>
    <dbReference type="NCBI Taxonomy" id="1655419"/>
    <lineage>
        <taxon>Bacteria</taxon>
        <taxon>Pseudomonadati</taxon>
        <taxon>Bacteroidota</taxon>
        <taxon>Cytophagia</taxon>
        <taxon>Cytophagales</taxon>
        <taxon>Cytophagaceae</taxon>
        <taxon>Rhabdobacter</taxon>
    </lineage>
</organism>
<keyword evidence="3" id="KW-1185">Reference proteome</keyword>
<evidence type="ECO:0008006" key="4">
    <source>
        <dbReference type="Google" id="ProtNLM"/>
    </source>
</evidence>
<keyword evidence="1" id="KW-1133">Transmembrane helix</keyword>
<protein>
    <recommendedName>
        <fullName evidence="4">DUF2975 domain-containing protein</fullName>
    </recommendedName>
</protein>
<comment type="caution">
    <text evidence="2">The sequence shown here is derived from an EMBL/GenBank/DDBJ whole genome shotgun (WGS) entry which is preliminary data.</text>
</comment>
<dbReference type="RefSeq" id="WP_184170135.1">
    <property type="nucleotide sequence ID" value="NZ_JACHGF010000001.1"/>
</dbReference>
<feature type="transmembrane region" description="Helical" evidence="1">
    <location>
        <begin position="62"/>
        <end position="80"/>
    </location>
</feature>
<accession>A0A840TDU5</accession>
<keyword evidence="1" id="KW-0472">Membrane</keyword>
<gene>
    <name evidence="2" type="ORF">HNQ92_000407</name>
</gene>